<dbReference type="EMBL" id="CAJPWZ010001936">
    <property type="protein sequence ID" value="CAG2226784.1"/>
    <property type="molecule type" value="Genomic_DNA"/>
</dbReference>
<dbReference type="EC" id="2.7.7.86" evidence="2"/>
<dbReference type="AlphaFoldDB" id="A0A8S3SYM9"/>
<name>A0A8S3SYM9_MYTED</name>
<evidence type="ECO:0000313" key="3">
    <source>
        <dbReference type="Proteomes" id="UP000683360"/>
    </source>
</evidence>
<keyword evidence="3" id="KW-1185">Reference proteome</keyword>
<reference evidence="2" key="1">
    <citation type="submission" date="2021-03" db="EMBL/GenBank/DDBJ databases">
        <authorList>
            <person name="Bekaert M."/>
        </authorList>
    </citation>
    <scope>NUCLEOTIDE SEQUENCE</scope>
</reference>
<keyword evidence="2" id="KW-0548">Nucleotidyltransferase</keyword>
<comment type="caution">
    <text evidence="2">The sequence shown here is derived from an EMBL/GenBank/DDBJ whole genome shotgun (WGS) entry which is preliminary data.</text>
</comment>
<organism evidence="2 3">
    <name type="scientific">Mytilus edulis</name>
    <name type="common">Blue mussel</name>
    <dbReference type="NCBI Taxonomy" id="6550"/>
    <lineage>
        <taxon>Eukaryota</taxon>
        <taxon>Metazoa</taxon>
        <taxon>Spiralia</taxon>
        <taxon>Lophotrochozoa</taxon>
        <taxon>Mollusca</taxon>
        <taxon>Bivalvia</taxon>
        <taxon>Autobranchia</taxon>
        <taxon>Pteriomorphia</taxon>
        <taxon>Mytilida</taxon>
        <taxon>Mytiloidea</taxon>
        <taxon>Mytilidae</taxon>
        <taxon>Mytilinae</taxon>
        <taxon>Mytilus</taxon>
    </lineage>
</organism>
<dbReference type="Pfam" id="PF03281">
    <property type="entry name" value="Mab-21"/>
    <property type="match status" value="1"/>
</dbReference>
<dbReference type="GO" id="GO:0061501">
    <property type="term" value="F:2',3'-cyclic GMP-AMP synthase activity"/>
    <property type="evidence" value="ECO:0007669"/>
    <property type="project" value="UniProtKB-EC"/>
</dbReference>
<proteinExistence type="predicted"/>
<feature type="domain" description="Mab-21-like nucleotidyltransferase" evidence="1">
    <location>
        <begin position="89"/>
        <end position="146"/>
    </location>
</feature>
<keyword evidence="2" id="KW-0808">Transferase</keyword>
<dbReference type="OrthoDB" id="6054650at2759"/>
<gene>
    <name evidence="2" type="ORF">MEDL_39844</name>
</gene>
<protein>
    <submittedName>
        <fullName evidence="2">MB21D1</fullName>
        <ecNumber evidence="2">2.7.7.86</ecNumber>
    </submittedName>
</protein>
<evidence type="ECO:0000313" key="2">
    <source>
        <dbReference type="EMBL" id="CAG2226784.1"/>
    </source>
</evidence>
<sequence length="299" mass="34489">MRVLYWPIYNLKFPLSLRVQGNPVRTDMSSLDVYIQNVHDHQCIFQIPKNEVREIEHFVIHIVKRFIPTTIKALNPNFTVLEVVNAGSYFEHTKVKNPDEFDFMVVVRELSTPVSVQIQKGCTPGYANVKLRQRGRWHSSGIEYTPEKEFEISILSFNAFLRQAVSLVPVQKGRYGTLIYQDVAVRGKPYSVFSHVQTANFIWKRKMCQTGEEMLYQRSDTTNTNNENLKICVDMMTCCHLPVDIFSDILPISSLSNPSLIKHGCHVVLKPCNTPSCNDKETPCRLISYTKSKSRKWQI</sequence>
<accession>A0A8S3SYM9</accession>
<dbReference type="Proteomes" id="UP000683360">
    <property type="component" value="Unassembled WGS sequence"/>
</dbReference>
<dbReference type="Gene3D" id="3.30.460.90">
    <property type="match status" value="1"/>
</dbReference>
<evidence type="ECO:0000259" key="1">
    <source>
        <dbReference type="Pfam" id="PF03281"/>
    </source>
</evidence>
<dbReference type="InterPro" id="IPR046903">
    <property type="entry name" value="Mab-21-like_nuc_Trfase"/>
</dbReference>